<dbReference type="KEGG" id="asu:Asuc_1048"/>
<keyword evidence="1" id="KW-0812">Transmembrane</keyword>
<feature type="signal peptide" evidence="2">
    <location>
        <begin position="1"/>
        <end position="22"/>
    </location>
</feature>
<evidence type="ECO:0000313" key="4">
    <source>
        <dbReference type="EMBL" id="ABR74414.1"/>
    </source>
</evidence>
<evidence type="ECO:0000256" key="2">
    <source>
        <dbReference type="SAM" id="SignalP"/>
    </source>
</evidence>
<dbReference type="Pfam" id="PF04536">
    <property type="entry name" value="TPM_phosphatase"/>
    <property type="match status" value="1"/>
</dbReference>
<accession>A6VN67</accession>
<dbReference type="HOGENOM" id="CLU_035211_1_0_6"/>
<sequence>MSKWLKSAVIFCLIFFSSLASAVEFPSSPNPFRYVNDYTHTLTGNEKNALENKLIQYGQETSSQIAVVLIPSTGEYDISQYAFELGDKWGIGRKHDNNGVLMLVAKDDRKVFIATGQGLEGALPDAFLSQVIRKVMLPNFRQEFYASGISKALDYIIAASKGEFAPQAQEESTADEYIPFVMIALFVFFVILAEWNWRRKPYISPTSNHNNLQNTAIIASMIENSRRNRRGGGGGFGGGFGGFGGGSGGGFGGGGFGGGGAGGSW</sequence>
<evidence type="ECO:0000256" key="1">
    <source>
        <dbReference type="SAM" id="Phobius"/>
    </source>
</evidence>
<dbReference type="InterPro" id="IPR007621">
    <property type="entry name" value="TPM_dom"/>
</dbReference>
<keyword evidence="1" id="KW-1133">Transmembrane helix</keyword>
<dbReference type="PANTHER" id="PTHR30373:SF2">
    <property type="entry name" value="UPF0603 PROTEIN YGCG"/>
    <property type="match status" value="1"/>
</dbReference>
<gene>
    <name evidence="4" type="ordered locus">Asuc_1048</name>
</gene>
<feature type="transmembrane region" description="Helical" evidence="1">
    <location>
        <begin position="177"/>
        <end position="197"/>
    </location>
</feature>
<name>A6VN67_ACTSZ</name>
<evidence type="ECO:0000313" key="5">
    <source>
        <dbReference type="Proteomes" id="UP000001114"/>
    </source>
</evidence>
<dbReference type="STRING" id="339671.Asuc_1048"/>
<organism evidence="4 5">
    <name type="scientific">Actinobacillus succinogenes (strain ATCC 55618 / DSM 22257 / CCUG 43843 / 130Z)</name>
    <dbReference type="NCBI Taxonomy" id="339671"/>
    <lineage>
        <taxon>Bacteria</taxon>
        <taxon>Pseudomonadati</taxon>
        <taxon>Pseudomonadota</taxon>
        <taxon>Gammaproteobacteria</taxon>
        <taxon>Pasteurellales</taxon>
        <taxon>Pasteurellaceae</taxon>
        <taxon>Actinobacillus</taxon>
    </lineage>
</organism>
<keyword evidence="5" id="KW-1185">Reference proteome</keyword>
<protein>
    <recommendedName>
        <fullName evidence="3">TPM domain-containing protein</fullName>
    </recommendedName>
</protein>
<proteinExistence type="predicted"/>
<evidence type="ECO:0000259" key="3">
    <source>
        <dbReference type="Pfam" id="PF04536"/>
    </source>
</evidence>
<dbReference type="EMBL" id="CP000746">
    <property type="protein sequence ID" value="ABR74414.1"/>
    <property type="molecule type" value="Genomic_DNA"/>
</dbReference>
<dbReference type="RefSeq" id="WP_012072791.1">
    <property type="nucleotide sequence ID" value="NC_009655.1"/>
</dbReference>
<dbReference type="Proteomes" id="UP000001114">
    <property type="component" value="Chromosome"/>
</dbReference>
<feature type="chain" id="PRO_5002704071" description="TPM domain-containing protein" evidence="2">
    <location>
        <begin position="23"/>
        <end position="265"/>
    </location>
</feature>
<keyword evidence="1" id="KW-0472">Membrane</keyword>
<dbReference type="AlphaFoldDB" id="A6VN67"/>
<dbReference type="OrthoDB" id="9810918at2"/>
<dbReference type="eggNOG" id="COG1512">
    <property type="taxonomic scope" value="Bacteria"/>
</dbReference>
<dbReference type="PANTHER" id="PTHR30373">
    <property type="entry name" value="UPF0603 PROTEIN YGCG"/>
    <property type="match status" value="1"/>
</dbReference>
<dbReference type="Gene3D" id="3.10.310.50">
    <property type="match status" value="1"/>
</dbReference>
<reference evidence="5" key="1">
    <citation type="journal article" date="2010" name="BMC Genomics">
        <title>A genomic perspective on the potential of Actinobacillus succinogenes for industrial succinate production.</title>
        <authorList>
            <person name="McKinlay J.B."/>
            <person name="Laivenieks M."/>
            <person name="Schindler B.D."/>
            <person name="McKinlay A.A."/>
            <person name="Siddaramappa S."/>
            <person name="Challacombe J.F."/>
            <person name="Lowry S.R."/>
            <person name="Clum A."/>
            <person name="Lapidus A.L."/>
            <person name="Burkhart K.B."/>
            <person name="Harkins V."/>
            <person name="Vieille C."/>
        </authorList>
    </citation>
    <scope>NUCLEOTIDE SEQUENCE [LARGE SCALE GENOMIC DNA]</scope>
    <source>
        <strain evidence="5">ATCC 55618 / DSM 22257 / CCUG 43843 / 130Z</strain>
    </source>
</reference>
<feature type="domain" description="TPM" evidence="3">
    <location>
        <begin position="35"/>
        <end position="158"/>
    </location>
</feature>
<keyword evidence="2" id="KW-0732">Signal</keyword>